<organism evidence="2 3">
    <name type="scientific">Neonectria ditissima</name>
    <dbReference type="NCBI Taxonomy" id="78410"/>
    <lineage>
        <taxon>Eukaryota</taxon>
        <taxon>Fungi</taxon>
        <taxon>Dikarya</taxon>
        <taxon>Ascomycota</taxon>
        <taxon>Pezizomycotina</taxon>
        <taxon>Sordariomycetes</taxon>
        <taxon>Hypocreomycetidae</taxon>
        <taxon>Hypocreales</taxon>
        <taxon>Nectriaceae</taxon>
        <taxon>Neonectria</taxon>
    </lineage>
</organism>
<evidence type="ECO:0000313" key="2">
    <source>
        <dbReference type="EMBL" id="KPM42757.1"/>
    </source>
</evidence>
<dbReference type="Gene3D" id="3.10.180.10">
    <property type="entry name" value="2,3-Dihydroxybiphenyl 1,2-Dioxygenase, domain 1"/>
    <property type="match status" value="1"/>
</dbReference>
<protein>
    <recommendedName>
        <fullName evidence="1">Glyoxalase/fosfomycin resistance/dioxygenase domain-containing protein</fullName>
    </recommendedName>
</protein>
<dbReference type="Proteomes" id="UP000050424">
    <property type="component" value="Unassembled WGS sequence"/>
</dbReference>
<dbReference type="PANTHER" id="PTHR35006:SF2">
    <property type="entry name" value="GLYOXALASE FAMILY PROTEIN (AFU_ORTHOLOGUE AFUA_5G14830)"/>
    <property type="match status" value="1"/>
</dbReference>
<comment type="caution">
    <text evidence="2">The sequence shown here is derived from an EMBL/GenBank/DDBJ whole genome shotgun (WGS) entry which is preliminary data.</text>
</comment>
<name>A0A0P7B813_9HYPO</name>
<feature type="domain" description="Glyoxalase/fosfomycin resistance/dioxygenase" evidence="1">
    <location>
        <begin position="3"/>
        <end position="133"/>
    </location>
</feature>
<dbReference type="SUPFAM" id="SSF54593">
    <property type="entry name" value="Glyoxalase/Bleomycin resistance protein/Dihydroxybiphenyl dioxygenase"/>
    <property type="match status" value="1"/>
</dbReference>
<dbReference type="STRING" id="78410.A0A0P7B813"/>
<dbReference type="CDD" id="cd07262">
    <property type="entry name" value="VOC_like"/>
    <property type="match status" value="1"/>
</dbReference>
<proteinExistence type="predicted"/>
<evidence type="ECO:0000259" key="1">
    <source>
        <dbReference type="Pfam" id="PF00903"/>
    </source>
</evidence>
<dbReference type="OrthoDB" id="10249419at2759"/>
<dbReference type="AlphaFoldDB" id="A0A0P7B813"/>
<evidence type="ECO:0000313" key="3">
    <source>
        <dbReference type="Proteomes" id="UP000050424"/>
    </source>
</evidence>
<accession>A0A0P7B813</accession>
<gene>
    <name evidence="2" type="ORF">AK830_g3820</name>
</gene>
<reference evidence="2 3" key="1">
    <citation type="submission" date="2015-09" db="EMBL/GenBank/DDBJ databases">
        <title>Draft genome of a European isolate of the apple canker pathogen Neonectria ditissima.</title>
        <authorList>
            <person name="Gomez-Cortecero A."/>
            <person name="Harrison R.J."/>
            <person name="Armitage A.D."/>
        </authorList>
    </citation>
    <scope>NUCLEOTIDE SEQUENCE [LARGE SCALE GENOMIC DNA]</scope>
    <source>
        <strain evidence="2 3">R09/05</strain>
    </source>
</reference>
<dbReference type="PANTHER" id="PTHR35006">
    <property type="entry name" value="GLYOXALASE FAMILY PROTEIN (AFU_ORTHOLOGUE AFUA_5G14830)"/>
    <property type="match status" value="1"/>
</dbReference>
<sequence>MPISHIGLPVGDHFAEMRDFYKAILKPLGYELMVEAHEPHSYCGFGTKGAGPDFWLGGGKEGGLEKYDGELKNRVAPIHVAFGGNNREHVDEWYEVAMKSGATDNGKPGLRKHYMEGYYGAFVLDPLGNNIEVVHLTF</sequence>
<dbReference type="EMBL" id="LKCW01000043">
    <property type="protein sequence ID" value="KPM42757.1"/>
    <property type="molecule type" value="Genomic_DNA"/>
</dbReference>
<keyword evidence="3" id="KW-1185">Reference proteome</keyword>
<dbReference type="Pfam" id="PF00903">
    <property type="entry name" value="Glyoxalase"/>
    <property type="match status" value="1"/>
</dbReference>
<dbReference type="InterPro" id="IPR004360">
    <property type="entry name" value="Glyas_Fos-R_dOase_dom"/>
</dbReference>
<dbReference type="InterPro" id="IPR029068">
    <property type="entry name" value="Glyas_Bleomycin-R_OHBP_Dase"/>
</dbReference>